<dbReference type="eggNOG" id="COG1188">
    <property type="taxonomic scope" value="Bacteria"/>
</dbReference>
<dbReference type="EMBL" id="ARYL01000006">
    <property type="protein sequence ID" value="KDA03414.1"/>
    <property type="molecule type" value="Genomic_DNA"/>
</dbReference>
<keyword evidence="3" id="KW-1185">Reference proteome</keyword>
<accession>A0A059G9P2</accession>
<keyword evidence="1" id="KW-0694">RNA-binding</keyword>
<dbReference type="CDD" id="cd00165">
    <property type="entry name" value="S4"/>
    <property type="match status" value="1"/>
</dbReference>
<dbReference type="PATRIC" id="fig|1280953.3.peg.1212"/>
<protein>
    <submittedName>
        <fullName evidence="2">S4 domain-containing protein</fullName>
    </submittedName>
</protein>
<evidence type="ECO:0000313" key="2">
    <source>
        <dbReference type="EMBL" id="KDA03414.1"/>
    </source>
</evidence>
<reference evidence="2 3" key="1">
    <citation type="journal article" date="2014" name="Antonie Van Leeuwenhoek">
        <title>Hyphomonas beringensis sp. nov. and Hyphomonas chukchiensis sp. nov., isolated from surface seawater of the Bering Sea and Chukchi Sea.</title>
        <authorList>
            <person name="Li C."/>
            <person name="Lai Q."/>
            <person name="Li G."/>
            <person name="Dong C."/>
            <person name="Wang J."/>
            <person name="Liao Y."/>
            <person name="Shao Z."/>
        </authorList>
    </citation>
    <scope>NUCLEOTIDE SEQUENCE [LARGE SCALE GENOMIC DNA]</scope>
    <source>
        <strain evidence="2 3">SCH89</strain>
    </source>
</reference>
<organism evidence="2 3">
    <name type="scientific">Hyphomonas oceanitis SCH89</name>
    <dbReference type="NCBI Taxonomy" id="1280953"/>
    <lineage>
        <taxon>Bacteria</taxon>
        <taxon>Pseudomonadati</taxon>
        <taxon>Pseudomonadota</taxon>
        <taxon>Alphaproteobacteria</taxon>
        <taxon>Hyphomonadales</taxon>
        <taxon>Hyphomonadaceae</taxon>
        <taxon>Hyphomonas</taxon>
    </lineage>
</organism>
<dbReference type="AlphaFoldDB" id="A0A059G9P2"/>
<dbReference type="Gene3D" id="3.10.290.10">
    <property type="entry name" value="RNA-binding S4 domain"/>
    <property type="match status" value="1"/>
</dbReference>
<evidence type="ECO:0000313" key="3">
    <source>
        <dbReference type="Proteomes" id="UP000024942"/>
    </source>
</evidence>
<dbReference type="Proteomes" id="UP000024942">
    <property type="component" value="Unassembled WGS sequence"/>
</dbReference>
<sequence>MNETASVRLDIWLWRARFFKTRGLATDHVKRKGIRISRGGQTRRSDKPGLAMSVGDVVTFGRGEHIKTIEILALGERRGPAEEAQALYKLVENDL</sequence>
<evidence type="ECO:0000256" key="1">
    <source>
        <dbReference type="PROSITE-ProRule" id="PRU00182"/>
    </source>
</evidence>
<dbReference type="RefSeq" id="WP_035536691.1">
    <property type="nucleotide sequence ID" value="NZ_ARYL01000006.1"/>
</dbReference>
<dbReference type="PROSITE" id="PS50889">
    <property type="entry name" value="S4"/>
    <property type="match status" value="1"/>
</dbReference>
<comment type="caution">
    <text evidence="2">The sequence shown here is derived from an EMBL/GenBank/DDBJ whole genome shotgun (WGS) entry which is preliminary data.</text>
</comment>
<dbReference type="InterPro" id="IPR036986">
    <property type="entry name" value="S4_RNA-bd_sf"/>
</dbReference>
<dbReference type="SUPFAM" id="SSF55174">
    <property type="entry name" value="Alpha-L RNA-binding motif"/>
    <property type="match status" value="1"/>
</dbReference>
<proteinExistence type="predicted"/>
<dbReference type="STRING" id="1280953.HOC_06013"/>
<dbReference type="OrthoDB" id="9797176at2"/>
<gene>
    <name evidence="2" type="ORF">HOC_06013</name>
</gene>
<dbReference type="GO" id="GO:0003723">
    <property type="term" value="F:RNA binding"/>
    <property type="evidence" value="ECO:0007669"/>
    <property type="project" value="UniProtKB-KW"/>
</dbReference>
<name>A0A059G9P2_9PROT</name>